<dbReference type="EMBL" id="FMPI01000002">
    <property type="protein sequence ID" value="SCS37633.1"/>
    <property type="molecule type" value="Genomic_DNA"/>
</dbReference>
<reference evidence="3 5" key="1">
    <citation type="submission" date="2016-09" db="EMBL/GenBank/DDBJ databases">
        <authorList>
            <consortium name="Pathogen Informatics"/>
        </authorList>
    </citation>
    <scope>NUCLEOTIDE SEQUENCE [LARGE SCALE GENOMIC DNA]</scope>
    <source>
        <strain evidence="3 5">82B</strain>
    </source>
</reference>
<accession>A0A1D4J2R0</accession>
<dbReference type="Proteomes" id="UP000095412">
    <property type="component" value="Unassembled WGS sequence"/>
</dbReference>
<protein>
    <submittedName>
        <fullName evidence="3">Membrane protein</fullName>
    </submittedName>
</protein>
<feature type="transmembrane region" description="Helical" evidence="1">
    <location>
        <begin position="79"/>
        <end position="101"/>
    </location>
</feature>
<gene>
    <name evidence="3" type="ORF">SAMEA2297795_00691</name>
    <name evidence="2" type="ORF">SAMEA2297796_00367</name>
</gene>
<dbReference type="Proteomes" id="UP000095768">
    <property type="component" value="Unassembled WGS sequence"/>
</dbReference>
<evidence type="ECO:0000313" key="2">
    <source>
        <dbReference type="EMBL" id="SCS37633.1"/>
    </source>
</evidence>
<feature type="transmembrane region" description="Helical" evidence="1">
    <location>
        <begin position="45"/>
        <end position="67"/>
    </location>
</feature>
<keyword evidence="4" id="KW-1185">Reference proteome</keyword>
<name>A0A1D4J2R0_9STAP</name>
<organism evidence="3 5">
    <name type="scientific">Staphylococcus caeli</name>
    <dbReference type="NCBI Taxonomy" id="2201815"/>
    <lineage>
        <taxon>Bacteria</taxon>
        <taxon>Bacillati</taxon>
        <taxon>Bacillota</taxon>
        <taxon>Bacilli</taxon>
        <taxon>Bacillales</taxon>
        <taxon>Staphylococcaceae</taxon>
        <taxon>Staphylococcus</taxon>
    </lineage>
</organism>
<feature type="transmembrane region" description="Helical" evidence="1">
    <location>
        <begin position="6"/>
        <end position="24"/>
    </location>
</feature>
<evidence type="ECO:0000256" key="1">
    <source>
        <dbReference type="SAM" id="Phobius"/>
    </source>
</evidence>
<keyword evidence="1" id="KW-0472">Membrane</keyword>
<dbReference type="AlphaFoldDB" id="A0A1D4J2R0"/>
<proteinExistence type="predicted"/>
<keyword evidence="1" id="KW-1133">Transmembrane helix</keyword>
<sequence length="111" mass="13200">MNMLLFVVVLIFSCIWTVITNKFLPKETLDQPKGRSKYDERQSKMFIEILAKSFIWLMYSLMFMVILRTFGWFDIDKALISTYPEIVVIAIGIFLLVFNYLTTRSKYTFKD</sequence>
<evidence type="ECO:0000313" key="3">
    <source>
        <dbReference type="EMBL" id="SCS55792.1"/>
    </source>
</evidence>
<keyword evidence="1" id="KW-0812">Transmembrane</keyword>
<evidence type="ECO:0000313" key="5">
    <source>
        <dbReference type="Proteomes" id="UP000095768"/>
    </source>
</evidence>
<dbReference type="RefSeq" id="WP_069994510.1">
    <property type="nucleotide sequence ID" value="NZ_FMPG01000002.1"/>
</dbReference>
<dbReference type="OrthoDB" id="2411821at2"/>
<dbReference type="EMBL" id="FMPG01000002">
    <property type="protein sequence ID" value="SCS55792.1"/>
    <property type="molecule type" value="Genomic_DNA"/>
</dbReference>
<evidence type="ECO:0000313" key="4">
    <source>
        <dbReference type="Proteomes" id="UP000095412"/>
    </source>
</evidence>
<reference evidence="2 4" key="2">
    <citation type="submission" date="2016-09" db="EMBL/GenBank/DDBJ databases">
        <authorList>
            <consortium name="Pathogen Informatics"/>
            <person name="Sun Q."/>
            <person name="Inoue M."/>
        </authorList>
    </citation>
    <scope>NUCLEOTIDE SEQUENCE [LARGE SCALE GENOMIC DNA]</scope>
    <source>
        <strain evidence="2 4">82C</strain>
    </source>
</reference>